<evidence type="ECO:0000256" key="1">
    <source>
        <dbReference type="SAM" id="MobiDB-lite"/>
    </source>
</evidence>
<feature type="compositionally biased region" description="Basic and acidic residues" evidence="1">
    <location>
        <begin position="202"/>
        <end position="215"/>
    </location>
</feature>
<proteinExistence type="predicted"/>
<feature type="region of interest" description="Disordered" evidence="1">
    <location>
        <begin position="175"/>
        <end position="233"/>
    </location>
</feature>
<dbReference type="OrthoDB" id="5226159at2759"/>
<accession>A0A9P4V355</accession>
<dbReference type="Proteomes" id="UP000799444">
    <property type="component" value="Unassembled WGS sequence"/>
</dbReference>
<feature type="region of interest" description="Disordered" evidence="1">
    <location>
        <begin position="65"/>
        <end position="119"/>
    </location>
</feature>
<evidence type="ECO:0000313" key="3">
    <source>
        <dbReference type="Proteomes" id="UP000799444"/>
    </source>
</evidence>
<dbReference type="AlphaFoldDB" id="A0A9P4V355"/>
<name>A0A9P4V355_9PLEO</name>
<organism evidence="2 3">
    <name type="scientific">Polyplosphaeria fusca</name>
    <dbReference type="NCBI Taxonomy" id="682080"/>
    <lineage>
        <taxon>Eukaryota</taxon>
        <taxon>Fungi</taxon>
        <taxon>Dikarya</taxon>
        <taxon>Ascomycota</taxon>
        <taxon>Pezizomycotina</taxon>
        <taxon>Dothideomycetes</taxon>
        <taxon>Pleosporomycetidae</taxon>
        <taxon>Pleosporales</taxon>
        <taxon>Tetraplosphaeriaceae</taxon>
        <taxon>Polyplosphaeria</taxon>
    </lineage>
</organism>
<reference evidence="2" key="1">
    <citation type="journal article" date="2020" name="Stud. Mycol.">
        <title>101 Dothideomycetes genomes: a test case for predicting lifestyles and emergence of pathogens.</title>
        <authorList>
            <person name="Haridas S."/>
            <person name="Albert R."/>
            <person name="Binder M."/>
            <person name="Bloem J."/>
            <person name="Labutti K."/>
            <person name="Salamov A."/>
            <person name="Andreopoulos B."/>
            <person name="Baker S."/>
            <person name="Barry K."/>
            <person name="Bills G."/>
            <person name="Bluhm B."/>
            <person name="Cannon C."/>
            <person name="Castanera R."/>
            <person name="Culley D."/>
            <person name="Daum C."/>
            <person name="Ezra D."/>
            <person name="Gonzalez J."/>
            <person name="Henrissat B."/>
            <person name="Kuo A."/>
            <person name="Liang C."/>
            <person name="Lipzen A."/>
            <person name="Lutzoni F."/>
            <person name="Magnuson J."/>
            <person name="Mondo S."/>
            <person name="Nolan M."/>
            <person name="Ohm R."/>
            <person name="Pangilinan J."/>
            <person name="Park H.-J."/>
            <person name="Ramirez L."/>
            <person name="Alfaro M."/>
            <person name="Sun H."/>
            <person name="Tritt A."/>
            <person name="Yoshinaga Y."/>
            <person name="Zwiers L.-H."/>
            <person name="Turgeon B."/>
            <person name="Goodwin S."/>
            <person name="Spatafora J."/>
            <person name="Crous P."/>
            <person name="Grigoriev I."/>
        </authorList>
    </citation>
    <scope>NUCLEOTIDE SEQUENCE</scope>
    <source>
        <strain evidence="2">CBS 125425</strain>
    </source>
</reference>
<keyword evidence="3" id="KW-1185">Reference proteome</keyword>
<gene>
    <name evidence="2" type="ORF">EJ04DRAFT_576514</name>
</gene>
<comment type="caution">
    <text evidence="2">The sequence shown here is derived from an EMBL/GenBank/DDBJ whole genome shotgun (WGS) entry which is preliminary data.</text>
</comment>
<dbReference type="EMBL" id="ML996141">
    <property type="protein sequence ID" value="KAF2734971.1"/>
    <property type="molecule type" value="Genomic_DNA"/>
</dbReference>
<feature type="compositionally biased region" description="Low complexity" evidence="1">
    <location>
        <begin position="76"/>
        <end position="104"/>
    </location>
</feature>
<sequence length="233" mass="25278">MAFKDVLMKMKRALLCCGGDGRTRSLEISSPTDVRHIDLDICMPELSQEERDYIREKASADPHRFLSLQSHPPSSPSTSPSSPTSSRTPSTTLLNAASTNLPTSLPTPPQQTHTDATLPPALRMKRIWEHTRRLSASLGSTHHAGYLDLQNMHNGSEGPLVLDLDFVKEKDLESPVSGKSTIDMPLRDCGSETQPLVGGARTPEKGAGKGAKEVDSSSESEEEGAERQPLVRA</sequence>
<protein>
    <submittedName>
        <fullName evidence="2">Uncharacterized protein</fullName>
    </submittedName>
</protein>
<evidence type="ECO:0000313" key="2">
    <source>
        <dbReference type="EMBL" id="KAF2734971.1"/>
    </source>
</evidence>